<feature type="chain" id="PRO_5002661222" evidence="5">
    <location>
        <begin position="33"/>
        <end position="528"/>
    </location>
</feature>
<dbReference type="GO" id="GO:1904680">
    <property type="term" value="F:peptide transmembrane transporter activity"/>
    <property type="evidence" value="ECO:0007669"/>
    <property type="project" value="TreeGrafter"/>
</dbReference>
<evidence type="ECO:0000256" key="5">
    <source>
        <dbReference type="SAM" id="SignalP"/>
    </source>
</evidence>
<dbReference type="CDD" id="cd08493">
    <property type="entry name" value="PBP2_DppA_like"/>
    <property type="match status" value="1"/>
</dbReference>
<feature type="signal peptide" evidence="5">
    <location>
        <begin position="1"/>
        <end position="32"/>
    </location>
</feature>
<dbReference type="InterPro" id="IPR000914">
    <property type="entry name" value="SBP_5_dom"/>
</dbReference>
<accession>A3VKP0</accession>
<evidence type="ECO:0000256" key="4">
    <source>
        <dbReference type="ARBA" id="ARBA00022729"/>
    </source>
</evidence>
<dbReference type="InterPro" id="IPR030678">
    <property type="entry name" value="Peptide/Ni-bd"/>
</dbReference>
<dbReference type="eggNOG" id="COG0747">
    <property type="taxonomic scope" value="Bacteria"/>
</dbReference>
<dbReference type="STRING" id="314271.RB2654_21463"/>
<keyword evidence="4 5" id="KW-0732">Signal</keyword>
<sequence length="528" mass="57723">MTLLTWTRRGLFAAAASAALATGMGLAPAPLAAQTPPGVLIVGQIAEPKALDPAAVTAQNDFRIVVNIYEGLVQYKSGTLEVEPSLAESWEVSEDGTEYTFMLREGVSFHDGTPFNAEAVKFNFDRMLDEEHPYHDTGPFPLAFFFSAVENVEVVDDLTVKFTLNEPYAPFLSNLAYPTGLLVSPTAVAESGADYGRNPVGTGPFQFVEWKSNERVVVEKYPDYWGEAAGTDAVVFRPITDANTRVAEMLSGGIDVMVEVPPTALSEFQNDDYNIVEQAGPHVWFLILNAKEGPFATKEVRQAANYAINKEALVNDVLEGTADVAAGPTPPAFAWAYNDELDPYPYDPEKAKALLEESGVEDLSLTFYVTEGGSGMLDPIPMGTAIQADLNAVGFDVKIETYEWNTFLGEVNPGLEGKADMAEMAWMTNDPDTLPFLALRTEAFPDQGGFNSGYYSNPEVDDLLAQARVATDQEERAALYKEMQAIVQDDAPWVFVANWKQNAVTSNRVENLILEPSFLLQLEDVVKN</sequence>
<dbReference type="PROSITE" id="PS01040">
    <property type="entry name" value="SBP_BACTERIAL_5"/>
    <property type="match status" value="1"/>
</dbReference>
<dbReference type="PANTHER" id="PTHR30290">
    <property type="entry name" value="PERIPLASMIC BINDING COMPONENT OF ABC TRANSPORTER"/>
    <property type="match status" value="1"/>
</dbReference>
<reference evidence="7 8" key="1">
    <citation type="journal article" date="2010" name="J. Bacteriol.">
        <title>Genome sequences of Pelagibaca bermudensis HTCC2601T and Maritimibacter alkaliphilus HTCC2654T, the type strains of two marine Roseobacter genera.</title>
        <authorList>
            <person name="Thrash J.C."/>
            <person name="Cho J.C."/>
            <person name="Ferriera S."/>
            <person name="Johnson J."/>
            <person name="Vergin K.L."/>
            <person name="Giovannoni S.J."/>
        </authorList>
    </citation>
    <scope>NUCLEOTIDE SEQUENCE [LARGE SCALE GENOMIC DNA]</scope>
    <source>
        <strain evidence="7 8">HTCC2654</strain>
    </source>
</reference>
<gene>
    <name evidence="7" type="ORF">RB2654_21463</name>
</gene>
<dbReference type="InterPro" id="IPR006311">
    <property type="entry name" value="TAT_signal"/>
</dbReference>
<dbReference type="HOGENOM" id="CLU_017028_7_0_5"/>
<evidence type="ECO:0000313" key="8">
    <source>
        <dbReference type="Proteomes" id="UP000002931"/>
    </source>
</evidence>
<dbReference type="GO" id="GO:0030288">
    <property type="term" value="C:outer membrane-bounded periplasmic space"/>
    <property type="evidence" value="ECO:0007669"/>
    <property type="project" value="UniProtKB-ARBA"/>
</dbReference>
<dbReference type="InterPro" id="IPR039424">
    <property type="entry name" value="SBP_5"/>
</dbReference>
<keyword evidence="8" id="KW-1185">Reference proteome</keyword>
<dbReference type="Proteomes" id="UP000002931">
    <property type="component" value="Unassembled WGS sequence"/>
</dbReference>
<dbReference type="Gene3D" id="3.90.76.10">
    <property type="entry name" value="Dipeptide-binding Protein, Domain 1"/>
    <property type="match status" value="1"/>
</dbReference>
<evidence type="ECO:0000259" key="6">
    <source>
        <dbReference type="Pfam" id="PF00496"/>
    </source>
</evidence>
<protein>
    <submittedName>
        <fullName evidence="7">Peptide/opine/nickel uptake family ABC transporter, periplasmic substrate-binding protein</fullName>
    </submittedName>
</protein>
<organism evidence="7 8">
    <name type="scientific">Maritimibacter alkaliphilus HTCC2654</name>
    <dbReference type="NCBI Taxonomy" id="314271"/>
    <lineage>
        <taxon>Bacteria</taxon>
        <taxon>Pseudomonadati</taxon>
        <taxon>Pseudomonadota</taxon>
        <taxon>Alphaproteobacteria</taxon>
        <taxon>Rhodobacterales</taxon>
        <taxon>Roseobacteraceae</taxon>
        <taxon>Maritimibacter</taxon>
    </lineage>
</organism>
<comment type="caution">
    <text evidence="7">The sequence shown here is derived from an EMBL/GenBank/DDBJ whole genome shotgun (WGS) entry which is preliminary data.</text>
</comment>
<dbReference type="OrthoDB" id="9803988at2"/>
<evidence type="ECO:0000313" key="7">
    <source>
        <dbReference type="EMBL" id="EAQ11211.1"/>
    </source>
</evidence>
<dbReference type="Pfam" id="PF00496">
    <property type="entry name" value="SBP_bac_5"/>
    <property type="match status" value="1"/>
</dbReference>
<dbReference type="Gene3D" id="3.40.190.10">
    <property type="entry name" value="Periplasmic binding protein-like II"/>
    <property type="match status" value="1"/>
</dbReference>
<evidence type="ECO:0000256" key="3">
    <source>
        <dbReference type="ARBA" id="ARBA00022448"/>
    </source>
</evidence>
<dbReference type="PIRSF" id="PIRSF002741">
    <property type="entry name" value="MppA"/>
    <property type="match status" value="1"/>
</dbReference>
<dbReference type="EMBL" id="AAMT01000018">
    <property type="protein sequence ID" value="EAQ11211.1"/>
    <property type="molecule type" value="Genomic_DNA"/>
</dbReference>
<dbReference type="PROSITE" id="PS51318">
    <property type="entry name" value="TAT"/>
    <property type="match status" value="1"/>
</dbReference>
<keyword evidence="3" id="KW-0813">Transport</keyword>
<comment type="subcellular location">
    <subcellularLocation>
        <location evidence="1">Periplasm</location>
    </subcellularLocation>
</comment>
<proteinExistence type="inferred from homology"/>
<evidence type="ECO:0000256" key="1">
    <source>
        <dbReference type="ARBA" id="ARBA00004418"/>
    </source>
</evidence>
<evidence type="ECO:0000256" key="2">
    <source>
        <dbReference type="ARBA" id="ARBA00005695"/>
    </source>
</evidence>
<name>A3VKP0_9RHOB</name>
<dbReference type="PANTHER" id="PTHR30290:SF9">
    <property type="entry name" value="OLIGOPEPTIDE-BINDING PROTEIN APPA"/>
    <property type="match status" value="1"/>
</dbReference>
<dbReference type="SUPFAM" id="SSF53850">
    <property type="entry name" value="Periplasmic binding protein-like II"/>
    <property type="match status" value="1"/>
</dbReference>
<comment type="similarity">
    <text evidence="2">Belongs to the bacterial solute-binding protein 5 family.</text>
</comment>
<dbReference type="InterPro" id="IPR023765">
    <property type="entry name" value="SBP_5_CS"/>
</dbReference>
<dbReference type="RefSeq" id="WP_008335307.1">
    <property type="nucleotide sequence ID" value="NZ_CH902578.1"/>
</dbReference>
<dbReference type="GO" id="GO:0015833">
    <property type="term" value="P:peptide transport"/>
    <property type="evidence" value="ECO:0007669"/>
    <property type="project" value="TreeGrafter"/>
</dbReference>
<dbReference type="Gene3D" id="3.10.105.10">
    <property type="entry name" value="Dipeptide-binding Protein, Domain 3"/>
    <property type="match status" value="1"/>
</dbReference>
<dbReference type="GO" id="GO:0043190">
    <property type="term" value="C:ATP-binding cassette (ABC) transporter complex"/>
    <property type="evidence" value="ECO:0007669"/>
    <property type="project" value="InterPro"/>
</dbReference>
<feature type="domain" description="Solute-binding protein family 5" evidence="6">
    <location>
        <begin position="81"/>
        <end position="439"/>
    </location>
</feature>
<dbReference type="AlphaFoldDB" id="A3VKP0"/>